<keyword evidence="5 7" id="KW-1133">Transmembrane helix</keyword>
<dbReference type="InterPro" id="IPR025937">
    <property type="entry name" value="PDGLE_dom"/>
</dbReference>
<feature type="transmembrane region" description="Helical" evidence="7">
    <location>
        <begin position="278"/>
        <end position="299"/>
    </location>
</feature>
<keyword evidence="2" id="KW-0813">Transport</keyword>
<feature type="transmembrane region" description="Helical" evidence="7">
    <location>
        <begin position="177"/>
        <end position="198"/>
    </location>
</feature>
<proteinExistence type="predicted"/>
<feature type="transmembrane region" description="Helical" evidence="7">
    <location>
        <begin position="40"/>
        <end position="60"/>
    </location>
</feature>
<dbReference type="GO" id="GO:0005886">
    <property type="term" value="C:plasma membrane"/>
    <property type="evidence" value="ECO:0007669"/>
    <property type="project" value="UniProtKB-SubCell"/>
</dbReference>
<evidence type="ECO:0000256" key="4">
    <source>
        <dbReference type="ARBA" id="ARBA00022692"/>
    </source>
</evidence>
<organism evidence="9 10">
    <name type="scientific">Solirubrobacter phytolaccae</name>
    <dbReference type="NCBI Taxonomy" id="1404360"/>
    <lineage>
        <taxon>Bacteria</taxon>
        <taxon>Bacillati</taxon>
        <taxon>Actinomycetota</taxon>
        <taxon>Thermoleophilia</taxon>
        <taxon>Solirubrobacterales</taxon>
        <taxon>Solirubrobacteraceae</taxon>
        <taxon>Solirubrobacter</taxon>
    </lineage>
</organism>
<evidence type="ECO:0000256" key="1">
    <source>
        <dbReference type="ARBA" id="ARBA00004651"/>
    </source>
</evidence>
<comment type="subcellular location">
    <subcellularLocation>
        <location evidence="1">Cell membrane</location>
        <topology evidence="1">Multi-pass membrane protein</topology>
    </subcellularLocation>
</comment>
<accession>A0A9X3S791</accession>
<feature type="transmembrane region" description="Helical" evidence="7">
    <location>
        <begin position="12"/>
        <end position="28"/>
    </location>
</feature>
<feature type="transmembrane region" description="Helical" evidence="7">
    <location>
        <begin position="136"/>
        <end position="157"/>
    </location>
</feature>
<dbReference type="Pfam" id="PF01891">
    <property type="entry name" value="CbiM"/>
    <property type="match status" value="1"/>
</dbReference>
<dbReference type="AlphaFoldDB" id="A0A9X3S791"/>
<keyword evidence="4 7" id="KW-0812">Transmembrane</keyword>
<dbReference type="PANTHER" id="PTHR34229">
    <property type="entry name" value="METAL TRANSPORT PROTEIN HI_1621-RELATED"/>
    <property type="match status" value="1"/>
</dbReference>
<evidence type="ECO:0000256" key="3">
    <source>
        <dbReference type="ARBA" id="ARBA00022475"/>
    </source>
</evidence>
<dbReference type="PANTHER" id="PTHR34229:SF1">
    <property type="entry name" value="METAL TRANSPORT PROTEIN HI_1621-RELATED"/>
    <property type="match status" value="1"/>
</dbReference>
<feature type="domain" description="PDGLE" evidence="8">
    <location>
        <begin position="217"/>
        <end position="299"/>
    </location>
</feature>
<evidence type="ECO:0000259" key="8">
    <source>
        <dbReference type="Pfam" id="PF13190"/>
    </source>
</evidence>
<evidence type="ECO:0000256" key="5">
    <source>
        <dbReference type="ARBA" id="ARBA00022989"/>
    </source>
</evidence>
<dbReference type="EMBL" id="JAPDDP010000002">
    <property type="protein sequence ID" value="MDA0178866.1"/>
    <property type="molecule type" value="Genomic_DNA"/>
</dbReference>
<evidence type="ECO:0000256" key="2">
    <source>
        <dbReference type="ARBA" id="ARBA00022448"/>
    </source>
</evidence>
<dbReference type="RefSeq" id="WP_270023135.1">
    <property type="nucleotide sequence ID" value="NZ_JAPDDP010000002.1"/>
</dbReference>
<evidence type="ECO:0000313" key="10">
    <source>
        <dbReference type="Proteomes" id="UP001147653"/>
    </source>
</evidence>
<evidence type="ECO:0000256" key="6">
    <source>
        <dbReference type="ARBA" id="ARBA00023136"/>
    </source>
</evidence>
<evidence type="ECO:0000313" key="9">
    <source>
        <dbReference type="EMBL" id="MDA0178866.1"/>
    </source>
</evidence>
<feature type="transmembrane region" description="Helical" evidence="7">
    <location>
        <begin position="103"/>
        <end position="124"/>
    </location>
</feature>
<sequence length="306" mass="30184">MHIPDGFLSPEVALACAVPAAAAVAIGLRRANTDLDERRVPLLGVTAAFVFAAQMLNFPVAGGTSGHFLGAALAAILLGPWLACLTLAVVLGVQALLFADGGITALGANVFNMGVAGALVVGALMRAANAVAPKRLVTISAVGAWLAVMTGAALTAVELAASGTVPLGTVLPAMLGTHALIGVGEAAITLAAVSAVLATRPDLINQPAPVGRPALARPFVVVGLAVAIGLATAASPFASSHPDGLERVAEDKGFAVAGQASSGPISDYAFPGLDDARLATGLAGFAGTLAVFAVGSALVRGRRRLA</sequence>
<dbReference type="InterPro" id="IPR002751">
    <property type="entry name" value="CbiM/NikMN"/>
</dbReference>
<name>A0A9X3S791_9ACTN</name>
<feature type="transmembrane region" description="Helical" evidence="7">
    <location>
        <begin position="72"/>
        <end position="97"/>
    </location>
</feature>
<dbReference type="GO" id="GO:0000041">
    <property type="term" value="P:transition metal ion transport"/>
    <property type="evidence" value="ECO:0007669"/>
    <property type="project" value="InterPro"/>
</dbReference>
<gene>
    <name evidence="9" type="ORF">OJ997_01060</name>
</gene>
<dbReference type="Gene3D" id="1.10.1760.20">
    <property type="match status" value="1"/>
</dbReference>
<reference evidence="9" key="1">
    <citation type="submission" date="2022-10" db="EMBL/GenBank/DDBJ databases">
        <title>The WGS of Solirubrobacter phytolaccae KCTC 29190.</title>
        <authorList>
            <person name="Jiang Z."/>
        </authorList>
    </citation>
    <scope>NUCLEOTIDE SEQUENCE</scope>
    <source>
        <strain evidence="9">KCTC 29190</strain>
    </source>
</reference>
<protein>
    <submittedName>
        <fullName evidence="9">Energy-coupling factor ABC transporter permease</fullName>
    </submittedName>
</protein>
<dbReference type="Proteomes" id="UP001147653">
    <property type="component" value="Unassembled WGS sequence"/>
</dbReference>
<keyword evidence="6 7" id="KW-0472">Membrane</keyword>
<comment type="caution">
    <text evidence="9">The sequence shown here is derived from an EMBL/GenBank/DDBJ whole genome shotgun (WGS) entry which is preliminary data.</text>
</comment>
<evidence type="ECO:0000256" key="7">
    <source>
        <dbReference type="SAM" id="Phobius"/>
    </source>
</evidence>
<feature type="transmembrane region" description="Helical" evidence="7">
    <location>
        <begin position="219"/>
        <end position="238"/>
    </location>
</feature>
<keyword evidence="10" id="KW-1185">Reference proteome</keyword>
<keyword evidence="3" id="KW-1003">Cell membrane</keyword>
<dbReference type="Pfam" id="PF13190">
    <property type="entry name" value="PDGLE"/>
    <property type="match status" value="1"/>
</dbReference>